<dbReference type="GO" id="GO:0016887">
    <property type="term" value="F:ATP hydrolysis activity"/>
    <property type="evidence" value="ECO:0007669"/>
    <property type="project" value="InterPro"/>
</dbReference>
<proteinExistence type="predicted"/>
<dbReference type="Gene3D" id="3.40.50.300">
    <property type="entry name" value="P-loop containing nucleotide triphosphate hydrolases"/>
    <property type="match status" value="1"/>
</dbReference>
<evidence type="ECO:0000259" key="4">
    <source>
        <dbReference type="PROSITE" id="PS50893"/>
    </source>
</evidence>
<dbReference type="EMBL" id="NBWU01000003">
    <property type="protein sequence ID" value="PCE64575.1"/>
    <property type="molecule type" value="Genomic_DNA"/>
</dbReference>
<dbReference type="PROSITE" id="PS00211">
    <property type="entry name" value="ABC_TRANSPORTER_1"/>
    <property type="match status" value="1"/>
</dbReference>
<reference evidence="5 6" key="1">
    <citation type="submission" date="2017-04" db="EMBL/GenBank/DDBJ databases">
        <title>A new member of the family Flavobacteriaceae isolated from ascidians.</title>
        <authorList>
            <person name="Chen L."/>
        </authorList>
    </citation>
    <scope>NUCLEOTIDE SEQUENCE [LARGE SCALE GENOMIC DNA]</scope>
    <source>
        <strain evidence="5 6">HQA918</strain>
    </source>
</reference>
<dbReference type="PANTHER" id="PTHR43023:SF6">
    <property type="entry name" value="INTERMEMBRANE PHOSPHOLIPID TRANSPORT SYSTEM ATP-BINDING PROTEIN MLAF"/>
    <property type="match status" value="1"/>
</dbReference>
<gene>
    <name evidence="5" type="ORF">B7P33_09860</name>
</gene>
<dbReference type="OrthoDB" id="9802264at2"/>
<evidence type="ECO:0000256" key="1">
    <source>
        <dbReference type="ARBA" id="ARBA00022448"/>
    </source>
</evidence>
<protein>
    <submittedName>
        <fullName evidence="5">ABC transporter ATP-binding protein</fullName>
    </submittedName>
</protein>
<keyword evidence="2" id="KW-0547">Nucleotide-binding</keyword>
<dbReference type="AlphaFoldDB" id="A0A2A4G9Y5"/>
<dbReference type="Pfam" id="PF00005">
    <property type="entry name" value="ABC_tran"/>
    <property type="match status" value="1"/>
</dbReference>
<dbReference type="RefSeq" id="WP_097440690.1">
    <property type="nucleotide sequence ID" value="NZ_KZ300476.1"/>
</dbReference>
<dbReference type="PROSITE" id="PS50893">
    <property type="entry name" value="ABC_TRANSPORTER_2"/>
    <property type="match status" value="1"/>
</dbReference>
<dbReference type="SUPFAM" id="SSF52540">
    <property type="entry name" value="P-loop containing nucleoside triphosphate hydrolases"/>
    <property type="match status" value="1"/>
</dbReference>
<organism evidence="5 6">
    <name type="scientific">Sediminicola luteus</name>
    <dbReference type="NCBI Taxonomy" id="319238"/>
    <lineage>
        <taxon>Bacteria</taxon>
        <taxon>Pseudomonadati</taxon>
        <taxon>Bacteroidota</taxon>
        <taxon>Flavobacteriia</taxon>
        <taxon>Flavobacteriales</taxon>
        <taxon>Flavobacteriaceae</taxon>
        <taxon>Sediminicola</taxon>
    </lineage>
</organism>
<name>A0A2A4G9Y5_9FLAO</name>
<dbReference type="InterPro" id="IPR017871">
    <property type="entry name" value="ABC_transporter-like_CS"/>
</dbReference>
<evidence type="ECO:0000256" key="2">
    <source>
        <dbReference type="ARBA" id="ARBA00022741"/>
    </source>
</evidence>
<feature type="domain" description="ABC transporter" evidence="4">
    <location>
        <begin position="2"/>
        <end position="238"/>
    </location>
</feature>
<dbReference type="InterPro" id="IPR027417">
    <property type="entry name" value="P-loop_NTPase"/>
</dbReference>
<dbReference type="CDD" id="cd03261">
    <property type="entry name" value="ABC_Org_Solvent_Resistant"/>
    <property type="match status" value="1"/>
</dbReference>
<dbReference type="Proteomes" id="UP000219559">
    <property type="component" value="Unassembled WGS sequence"/>
</dbReference>
<dbReference type="InterPro" id="IPR003593">
    <property type="entry name" value="AAA+_ATPase"/>
</dbReference>
<dbReference type="SMART" id="SM00382">
    <property type="entry name" value="AAA"/>
    <property type="match status" value="1"/>
</dbReference>
<keyword evidence="3 5" id="KW-0067">ATP-binding</keyword>
<keyword evidence="1" id="KW-0813">Transport</keyword>
<evidence type="ECO:0000256" key="3">
    <source>
        <dbReference type="ARBA" id="ARBA00022840"/>
    </source>
</evidence>
<dbReference type="GO" id="GO:0005524">
    <property type="term" value="F:ATP binding"/>
    <property type="evidence" value="ECO:0007669"/>
    <property type="project" value="UniProtKB-KW"/>
</dbReference>
<sequence length="255" mass="29009">MIEVDNIHKSFGESHILKGVSTCFDKGKTNLIIGQSGSGKTVFLKCLLGLFSPEQGSISYNGQIYADLTRDQQRMLRQEMGMVFQGSALFDSMTVAGNVMFPLEMFTKQARSEMEDRVNMVLQRVNLHDAHKKYPSEISGGMQKRVAIARAIVMNPKYLFCDEPNSGLDPKTAIVIDNLIQEITKEYDITTVINTHDMNSVMEIGEKIVFLKNGYKEWEGTKNEIFKTDNEAVTNFVYSSELFKKVRQMYLEERN</sequence>
<dbReference type="PANTHER" id="PTHR43023">
    <property type="entry name" value="PROTEIN TRIGALACTOSYLDIACYLGLYCEROL 3, CHLOROPLASTIC"/>
    <property type="match status" value="1"/>
</dbReference>
<comment type="caution">
    <text evidence="5">The sequence shown here is derived from an EMBL/GenBank/DDBJ whole genome shotgun (WGS) entry which is preliminary data.</text>
</comment>
<evidence type="ECO:0000313" key="6">
    <source>
        <dbReference type="Proteomes" id="UP000219559"/>
    </source>
</evidence>
<keyword evidence="6" id="KW-1185">Reference proteome</keyword>
<accession>A0A2A4G9Y5</accession>
<evidence type="ECO:0000313" key="5">
    <source>
        <dbReference type="EMBL" id="PCE64575.1"/>
    </source>
</evidence>
<dbReference type="InterPro" id="IPR003439">
    <property type="entry name" value="ABC_transporter-like_ATP-bd"/>
</dbReference>